<dbReference type="Gene3D" id="1.10.1620.10">
    <property type="entry name" value="Ribosomal protein L39e"/>
    <property type="match status" value="1"/>
</dbReference>
<dbReference type="Pfam" id="PF00832">
    <property type="entry name" value="Ribosomal_L39"/>
    <property type="match status" value="1"/>
</dbReference>
<evidence type="ECO:0000313" key="10">
    <source>
        <dbReference type="RefSeq" id="XP_010861158.1"/>
    </source>
</evidence>
<dbReference type="AlphaFoldDB" id="A0A6P3J3N9"/>
<comment type="function">
    <text evidence="6">RNA-binding component of the large ribosomal subunit. The ribosome is a large ribonucleoprotein complex responsible for the synthesis of proteins in the cell.</text>
</comment>
<organism evidence="9 10">
    <name type="scientific">Bison bison bison</name>
    <name type="common">North American plains bison</name>
    <dbReference type="NCBI Taxonomy" id="43346"/>
    <lineage>
        <taxon>Eukaryota</taxon>
        <taxon>Metazoa</taxon>
        <taxon>Chordata</taxon>
        <taxon>Craniata</taxon>
        <taxon>Vertebrata</taxon>
        <taxon>Euteleostomi</taxon>
        <taxon>Mammalia</taxon>
        <taxon>Eutheria</taxon>
        <taxon>Laurasiatheria</taxon>
        <taxon>Artiodactyla</taxon>
        <taxon>Ruminantia</taxon>
        <taxon>Pecora</taxon>
        <taxon>Bovidae</taxon>
        <taxon>Bovinae</taxon>
        <taxon>Bison</taxon>
    </lineage>
</organism>
<dbReference type="Proteomes" id="UP000515208">
    <property type="component" value="Unplaced"/>
</dbReference>
<protein>
    <recommendedName>
        <fullName evidence="4">Large ribosomal subunit protein eL39</fullName>
    </recommendedName>
    <alternativeName>
        <fullName evidence="5">60S ribosomal protein L39</fullName>
    </alternativeName>
</protein>
<evidence type="ECO:0000256" key="6">
    <source>
        <dbReference type="ARBA" id="ARBA00046244"/>
    </source>
</evidence>
<evidence type="ECO:0000256" key="8">
    <source>
        <dbReference type="SAM" id="MobiDB-lite"/>
    </source>
</evidence>
<keyword evidence="9" id="KW-1185">Reference proteome</keyword>
<dbReference type="InterPro" id="IPR023626">
    <property type="entry name" value="Ribosomal_eL39_dom_sf"/>
</dbReference>
<dbReference type="FunFam" id="1.10.1620.10:FF:000001">
    <property type="entry name" value="60S ribosomal protein-like L39"/>
    <property type="match status" value="1"/>
</dbReference>
<gene>
    <name evidence="10" type="primary">LOC105005019</name>
</gene>
<dbReference type="GO" id="GO:0022625">
    <property type="term" value="C:cytosolic large ribosomal subunit"/>
    <property type="evidence" value="ECO:0007669"/>
    <property type="project" value="TreeGrafter"/>
</dbReference>
<dbReference type="PANTHER" id="PTHR19970">
    <property type="entry name" value="RIBOSOMAL PROTEIN L39E"/>
    <property type="match status" value="1"/>
</dbReference>
<sequence length="51" mass="6190">MMSSHKTLRVKQFLAKKQKQNCPIPQWIQTKTSKIRDNSKRRHWRKTKLGL</sequence>
<feature type="region of interest" description="Disordered" evidence="8">
    <location>
        <begin position="31"/>
        <end position="51"/>
    </location>
</feature>
<evidence type="ECO:0000256" key="5">
    <source>
        <dbReference type="ARBA" id="ARBA00035339"/>
    </source>
</evidence>
<dbReference type="InterPro" id="IPR000077">
    <property type="entry name" value="Ribosomal_eL39"/>
</dbReference>
<dbReference type="GO" id="GO:0006412">
    <property type="term" value="P:translation"/>
    <property type="evidence" value="ECO:0007669"/>
    <property type="project" value="InterPro"/>
</dbReference>
<evidence type="ECO:0000256" key="1">
    <source>
        <dbReference type="ARBA" id="ARBA00009339"/>
    </source>
</evidence>
<comment type="similarity">
    <text evidence="1">Belongs to the eukaryotic ribosomal protein eL39 family.</text>
</comment>
<name>A0A6P3J3N9_BISBB</name>
<dbReference type="KEGG" id="bbis:105005019"/>
<evidence type="ECO:0000256" key="7">
    <source>
        <dbReference type="ARBA" id="ARBA00046440"/>
    </source>
</evidence>
<dbReference type="GO" id="GO:0003735">
    <property type="term" value="F:structural constituent of ribosome"/>
    <property type="evidence" value="ECO:0007669"/>
    <property type="project" value="InterPro"/>
</dbReference>
<dbReference type="SUPFAM" id="SSF48662">
    <property type="entry name" value="Ribosomal protein L39e"/>
    <property type="match status" value="1"/>
</dbReference>
<reference evidence="10" key="1">
    <citation type="submission" date="2025-08" db="UniProtKB">
        <authorList>
            <consortium name="RefSeq"/>
        </authorList>
    </citation>
    <scope>IDENTIFICATION</scope>
    <source>
        <tissue evidence="10">Blood</tissue>
    </source>
</reference>
<dbReference type="OrthoDB" id="9854884at2759"/>
<feature type="compositionally biased region" description="Basic residues" evidence="8">
    <location>
        <begin position="39"/>
        <end position="51"/>
    </location>
</feature>
<proteinExistence type="inferred from homology"/>
<dbReference type="RefSeq" id="XP_010861158.1">
    <property type="nucleotide sequence ID" value="XM_010862856.1"/>
</dbReference>
<accession>A0A6P3J3N9</accession>
<comment type="subunit">
    <text evidence="7">Component of the large ribosomal subunit. Interacts with IMPACT.</text>
</comment>
<evidence type="ECO:0000313" key="9">
    <source>
        <dbReference type="Proteomes" id="UP000515208"/>
    </source>
</evidence>
<evidence type="ECO:0000256" key="2">
    <source>
        <dbReference type="ARBA" id="ARBA00022980"/>
    </source>
</evidence>
<evidence type="ECO:0000256" key="3">
    <source>
        <dbReference type="ARBA" id="ARBA00023274"/>
    </source>
</evidence>
<evidence type="ECO:0000256" key="4">
    <source>
        <dbReference type="ARBA" id="ARBA00035234"/>
    </source>
</evidence>
<dbReference type="GeneID" id="105005019"/>
<keyword evidence="3" id="KW-0687">Ribonucleoprotein</keyword>
<dbReference type="PANTHER" id="PTHR19970:SF0">
    <property type="entry name" value="LARGE RIBOSOMAL SUBUNIT PROTEIN EL39"/>
    <property type="match status" value="1"/>
</dbReference>
<keyword evidence="2" id="KW-0689">Ribosomal protein</keyword>